<dbReference type="PRINTS" id="PR00705">
    <property type="entry name" value="PAPAIN"/>
</dbReference>
<keyword evidence="4" id="KW-0645">Protease</keyword>
<dbReference type="PANTHER" id="PTHR12411">
    <property type="entry name" value="CYSTEINE PROTEASE FAMILY C1-RELATED"/>
    <property type="match status" value="1"/>
</dbReference>
<feature type="compositionally biased region" description="Pro residues" evidence="2">
    <location>
        <begin position="624"/>
        <end position="634"/>
    </location>
</feature>
<dbReference type="OrthoDB" id="3648721at2"/>
<dbReference type="InterPro" id="IPR013128">
    <property type="entry name" value="Peptidase_C1A"/>
</dbReference>
<comment type="similarity">
    <text evidence="1">Belongs to the peptidase C1 family.</text>
</comment>
<gene>
    <name evidence="4" type="ORF">ElP_26260</name>
</gene>
<dbReference type="GO" id="GO:0006508">
    <property type="term" value="P:proteolysis"/>
    <property type="evidence" value="ECO:0007669"/>
    <property type="project" value="UniProtKB-KW"/>
</dbReference>
<evidence type="ECO:0000256" key="2">
    <source>
        <dbReference type="SAM" id="MobiDB-lite"/>
    </source>
</evidence>
<sequence length="664" mass="71308">MIRVDRDWRTVCGWLGIAAAIALTPGVAGARQELSAEVQREIAPVQQQLGQVVRVREVRGATLGPTDVFALAVTEGLKLQGRDPGVAAARGILGNEDANAAAQRGLLRVTGLDVNVLQQQIAQGIVPDEQAQTLSSPGTVGSETDRRFDWRDREMVTPPRNQLNCGSCWAFGTAGAYESALALASAGTGSGGDFLYNVSEKRILDASGAGTCQGGWWAFDFLVPKSDTGSSYGTVGERAEPYEVDRQDRTRVRSLRGVFTAIDWGYVLGRNEVPTTSAQRDRLKAALVRYGPLAIAINATPTFLQYRGGVYRELPSRAPQAGALADVNHAVLLVGWDDNNGGAWIIKNSWGPNWGEDGFARVAYEQNNIGFGAAWVSTPRVRGSRASTSLASTATNTQTGVGTMAGSSEAYYDDDAYATFRRAQDDRFEADRLAGEAEQERRRAIDAEWEAARSARRAAIAARIALDSHEWARTLLNDSLIDLRDENVDQLDRYKQTGQSAAQAELEYARQASELATRRLEALQNLLKEGNLNRGSMLLGRPDRMISAPPASAGDEDPVPVAPRDGARGPVSPYPDEPDAIPSRSIDPGSMDREAIEPGGAPGDSHRSGETYDPNTMERGVRPPGVPEGVPPLGDPKQPSAQPREDQGQADPKAGARSPETPSP</sequence>
<dbReference type="Gene3D" id="3.90.70.10">
    <property type="entry name" value="Cysteine proteinases"/>
    <property type="match status" value="1"/>
</dbReference>
<dbReference type="SUPFAM" id="SSF54001">
    <property type="entry name" value="Cysteine proteinases"/>
    <property type="match status" value="1"/>
</dbReference>
<dbReference type="InterPro" id="IPR039417">
    <property type="entry name" value="Peptidase_C1A_papain-like"/>
</dbReference>
<dbReference type="InterPro" id="IPR038765">
    <property type="entry name" value="Papain-like_cys_pep_sf"/>
</dbReference>
<feature type="region of interest" description="Disordered" evidence="2">
    <location>
        <begin position="533"/>
        <end position="664"/>
    </location>
</feature>
<dbReference type="InterPro" id="IPR000668">
    <property type="entry name" value="Peptidase_C1A_C"/>
</dbReference>
<evidence type="ECO:0000313" key="4">
    <source>
        <dbReference type="EMBL" id="QDV34732.1"/>
    </source>
</evidence>
<reference evidence="4 5" key="1">
    <citation type="submission" date="2019-02" db="EMBL/GenBank/DDBJ databases">
        <title>Deep-cultivation of Planctomycetes and their phenomic and genomic characterization uncovers novel biology.</title>
        <authorList>
            <person name="Wiegand S."/>
            <person name="Jogler M."/>
            <person name="Boedeker C."/>
            <person name="Pinto D."/>
            <person name="Vollmers J."/>
            <person name="Rivas-Marin E."/>
            <person name="Kohn T."/>
            <person name="Peeters S.H."/>
            <person name="Heuer A."/>
            <person name="Rast P."/>
            <person name="Oberbeckmann S."/>
            <person name="Bunk B."/>
            <person name="Jeske O."/>
            <person name="Meyerdierks A."/>
            <person name="Storesund J.E."/>
            <person name="Kallscheuer N."/>
            <person name="Luecker S."/>
            <person name="Lage O.M."/>
            <person name="Pohl T."/>
            <person name="Merkel B.J."/>
            <person name="Hornburger P."/>
            <person name="Mueller R.-W."/>
            <person name="Bruemmer F."/>
            <person name="Labrenz M."/>
            <person name="Spormann A.M."/>
            <person name="Op den Camp H."/>
            <person name="Overmann J."/>
            <person name="Amann R."/>
            <person name="Jetten M.S.M."/>
            <person name="Mascher T."/>
            <person name="Medema M.H."/>
            <person name="Devos D.P."/>
            <person name="Kaster A.-K."/>
            <person name="Ovreas L."/>
            <person name="Rohde M."/>
            <person name="Galperin M.Y."/>
            <person name="Jogler C."/>
        </authorList>
    </citation>
    <scope>NUCLEOTIDE SEQUENCE [LARGE SCALE GENOMIC DNA]</scope>
    <source>
        <strain evidence="4 5">ElP</strain>
    </source>
</reference>
<evidence type="ECO:0000313" key="5">
    <source>
        <dbReference type="Proteomes" id="UP000317835"/>
    </source>
</evidence>
<dbReference type="SMART" id="SM00645">
    <property type="entry name" value="Pept_C1"/>
    <property type="match status" value="1"/>
</dbReference>
<dbReference type="Pfam" id="PF00112">
    <property type="entry name" value="Peptidase_C1"/>
    <property type="match status" value="1"/>
</dbReference>
<dbReference type="Proteomes" id="UP000317835">
    <property type="component" value="Chromosome"/>
</dbReference>
<keyword evidence="5" id="KW-1185">Reference proteome</keyword>
<evidence type="ECO:0000256" key="1">
    <source>
        <dbReference type="ARBA" id="ARBA00008455"/>
    </source>
</evidence>
<dbReference type="PROSITE" id="PS00139">
    <property type="entry name" value="THIOL_PROTEASE_CYS"/>
    <property type="match status" value="1"/>
</dbReference>
<keyword evidence="4" id="KW-0378">Hydrolase</keyword>
<dbReference type="SMR" id="A0A518H1M2"/>
<dbReference type="PROSITE" id="PS00639">
    <property type="entry name" value="THIOL_PROTEASE_HIS"/>
    <property type="match status" value="1"/>
</dbReference>
<name>A0A518H1M2_9BACT</name>
<dbReference type="InterPro" id="IPR000169">
    <property type="entry name" value="Pept_cys_AS"/>
</dbReference>
<dbReference type="RefSeq" id="WP_145269822.1">
    <property type="nucleotide sequence ID" value="NZ_CP036426.1"/>
</dbReference>
<proteinExistence type="inferred from homology"/>
<protein>
    <submittedName>
        <fullName evidence="4">Papain family cysteine protease</fullName>
    </submittedName>
</protein>
<organism evidence="4 5">
    <name type="scientific">Tautonia plasticadhaerens</name>
    <dbReference type="NCBI Taxonomy" id="2527974"/>
    <lineage>
        <taxon>Bacteria</taxon>
        <taxon>Pseudomonadati</taxon>
        <taxon>Planctomycetota</taxon>
        <taxon>Planctomycetia</taxon>
        <taxon>Isosphaerales</taxon>
        <taxon>Isosphaeraceae</taxon>
        <taxon>Tautonia</taxon>
    </lineage>
</organism>
<dbReference type="KEGG" id="tpla:ElP_26260"/>
<feature type="domain" description="Peptidase C1A papain C-terminal" evidence="3">
    <location>
        <begin position="144"/>
        <end position="380"/>
    </location>
</feature>
<dbReference type="AlphaFoldDB" id="A0A518H1M2"/>
<evidence type="ECO:0000259" key="3">
    <source>
        <dbReference type="SMART" id="SM00645"/>
    </source>
</evidence>
<dbReference type="EMBL" id="CP036426">
    <property type="protein sequence ID" value="QDV34732.1"/>
    <property type="molecule type" value="Genomic_DNA"/>
</dbReference>
<dbReference type="CDD" id="cd02248">
    <property type="entry name" value="Peptidase_C1A"/>
    <property type="match status" value="1"/>
</dbReference>
<dbReference type="GO" id="GO:0008234">
    <property type="term" value="F:cysteine-type peptidase activity"/>
    <property type="evidence" value="ECO:0007669"/>
    <property type="project" value="InterPro"/>
</dbReference>
<dbReference type="InterPro" id="IPR025660">
    <property type="entry name" value="Pept_his_AS"/>
</dbReference>
<accession>A0A518H1M2</accession>